<dbReference type="SUPFAM" id="SSF68912">
    <property type="entry name" value="Rho N-terminal domain-like"/>
    <property type="match status" value="1"/>
</dbReference>
<dbReference type="Proteomes" id="UP000599074">
    <property type="component" value="Unassembled WGS sequence"/>
</dbReference>
<feature type="compositionally biased region" description="Polar residues" evidence="1">
    <location>
        <begin position="1"/>
        <end position="10"/>
    </location>
</feature>
<sequence>MMSLPQNLEQMKTGEVARITRERDIPNVDKMDKQEMIEALNRQAGRGPIASRAGGQGKDPRPPGTSPEEWKNIPGNQS</sequence>
<feature type="compositionally biased region" description="Basic and acidic residues" evidence="1">
    <location>
        <begin position="18"/>
        <end position="36"/>
    </location>
</feature>
<reference evidence="2" key="1">
    <citation type="submission" date="2021-01" db="EMBL/GenBank/DDBJ databases">
        <title>Whole genome shotgun sequence of Planosporangium mesophilum NBRC 109066.</title>
        <authorList>
            <person name="Komaki H."/>
            <person name="Tamura T."/>
        </authorList>
    </citation>
    <scope>NUCLEOTIDE SEQUENCE</scope>
    <source>
        <strain evidence="2">NBRC 109066</strain>
    </source>
</reference>
<evidence type="ECO:0008006" key="4">
    <source>
        <dbReference type="Google" id="ProtNLM"/>
    </source>
</evidence>
<name>A0A8J3X237_9ACTN</name>
<comment type="caution">
    <text evidence="2">The sequence shown here is derived from an EMBL/GenBank/DDBJ whole genome shotgun (WGS) entry which is preliminary data.</text>
</comment>
<dbReference type="RefSeq" id="WP_168116486.1">
    <property type="nucleotide sequence ID" value="NZ_BOON01000046.1"/>
</dbReference>
<gene>
    <name evidence="2" type="ORF">Pme01_46840</name>
</gene>
<evidence type="ECO:0000313" key="3">
    <source>
        <dbReference type="Proteomes" id="UP000599074"/>
    </source>
</evidence>
<dbReference type="EMBL" id="BOON01000046">
    <property type="protein sequence ID" value="GII25087.1"/>
    <property type="molecule type" value="Genomic_DNA"/>
</dbReference>
<dbReference type="InterPro" id="IPR036269">
    <property type="entry name" value="Rho_N_sf"/>
</dbReference>
<protein>
    <recommendedName>
        <fullName evidence="4">Rho termination factor N-terminal domain-containing protein</fullName>
    </recommendedName>
</protein>
<dbReference type="AlphaFoldDB" id="A0A8J3X237"/>
<proteinExistence type="predicted"/>
<evidence type="ECO:0000313" key="2">
    <source>
        <dbReference type="EMBL" id="GII25087.1"/>
    </source>
</evidence>
<accession>A0A8J3X237</accession>
<evidence type="ECO:0000256" key="1">
    <source>
        <dbReference type="SAM" id="MobiDB-lite"/>
    </source>
</evidence>
<feature type="region of interest" description="Disordered" evidence="1">
    <location>
        <begin position="1"/>
        <end position="78"/>
    </location>
</feature>
<keyword evidence="3" id="KW-1185">Reference proteome</keyword>
<organism evidence="2 3">
    <name type="scientific">Planosporangium mesophilum</name>
    <dbReference type="NCBI Taxonomy" id="689768"/>
    <lineage>
        <taxon>Bacteria</taxon>
        <taxon>Bacillati</taxon>
        <taxon>Actinomycetota</taxon>
        <taxon>Actinomycetes</taxon>
        <taxon>Micromonosporales</taxon>
        <taxon>Micromonosporaceae</taxon>
        <taxon>Planosporangium</taxon>
    </lineage>
</organism>